<organism evidence="1 2">
    <name type="scientific">Allomuricauda ruestringensis (strain DSM 13258 / CIP 107369 / LMG 19739 / B1)</name>
    <name type="common">Muricauda ruestringensis</name>
    <dbReference type="NCBI Taxonomy" id="886377"/>
    <lineage>
        <taxon>Bacteria</taxon>
        <taxon>Pseudomonadati</taxon>
        <taxon>Bacteroidota</taxon>
        <taxon>Flavobacteriia</taxon>
        <taxon>Flavobacteriales</taxon>
        <taxon>Flavobacteriaceae</taxon>
        <taxon>Flagellimonas</taxon>
    </lineage>
</organism>
<reference evidence="2" key="1">
    <citation type="submission" date="2011-08" db="EMBL/GenBank/DDBJ databases">
        <title>The complete genome of Muricauda ruestringensis DSM 13258.</title>
        <authorList>
            <person name="Lucas S."/>
            <person name="Han J."/>
            <person name="Lapidus A."/>
            <person name="Bruce D."/>
            <person name="Goodwin L."/>
            <person name="Pitluck S."/>
            <person name="Peters L."/>
            <person name="Kyrpides N."/>
            <person name="Mavromatis K."/>
            <person name="Ivanova N."/>
            <person name="Ovchinnikova G."/>
            <person name="Teshima H."/>
            <person name="Detter J.C."/>
            <person name="Tapia R."/>
            <person name="Han C."/>
            <person name="Land M."/>
            <person name="Hauser L."/>
            <person name="Markowitz V."/>
            <person name="Cheng J.-F."/>
            <person name="Hugenholtz P."/>
            <person name="Woyke T."/>
            <person name="Wu D."/>
            <person name="Spring S."/>
            <person name="Schroeder M."/>
            <person name="Brambilla E."/>
            <person name="Klenk H.-P."/>
            <person name="Eisen J.A."/>
        </authorList>
    </citation>
    <scope>NUCLEOTIDE SEQUENCE [LARGE SCALE GENOMIC DNA]</scope>
    <source>
        <strain evidence="2">DSM 13258 / LMG 19739 / B1</strain>
    </source>
</reference>
<proteinExistence type="predicted"/>
<dbReference type="EMBL" id="CP002999">
    <property type="protein sequence ID" value="AEM69935.1"/>
    <property type="molecule type" value="Genomic_DNA"/>
</dbReference>
<dbReference type="AlphaFoldDB" id="G2PKV6"/>
<accession>G2PKV6</accession>
<dbReference type="OrthoDB" id="1431695at2"/>
<dbReference type="STRING" id="886377.Murru_0888"/>
<dbReference type="Proteomes" id="UP000008908">
    <property type="component" value="Chromosome"/>
</dbReference>
<keyword evidence="2" id="KW-1185">Reference proteome</keyword>
<dbReference type="RefSeq" id="WP_014032217.1">
    <property type="nucleotide sequence ID" value="NC_015945.1"/>
</dbReference>
<evidence type="ECO:0000313" key="1">
    <source>
        <dbReference type="EMBL" id="AEM69935.1"/>
    </source>
</evidence>
<gene>
    <name evidence="1" type="ordered locus">Murru_0888</name>
</gene>
<dbReference type="HOGENOM" id="CLU_993274_0_0_10"/>
<dbReference type="KEGG" id="mrs:Murru_0888"/>
<evidence type="ECO:0000313" key="2">
    <source>
        <dbReference type="Proteomes" id="UP000008908"/>
    </source>
</evidence>
<evidence type="ECO:0008006" key="3">
    <source>
        <dbReference type="Google" id="ProtNLM"/>
    </source>
</evidence>
<protein>
    <recommendedName>
        <fullName evidence="3">Lipoprotein</fullName>
    </recommendedName>
</protein>
<dbReference type="eggNOG" id="ENOG502ZAR5">
    <property type="taxonomic scope" value="Bacteria"/>
</dbReference>
<dbReference type="PROSITE" id="PS51257">
    <property type="entry name" value="PROKAR_LIPOPROTEIN"/>
    <property type="match status" value="1"/>
</dbReference>
<reference evidence="1 2" key="2">
    <citation type="journal article" date="2012" name="Stand. Genomic Sci.">
        <title>Complete genome sequence of the facultatively anaerobic, appendaged bacterium Muricauda ruestringensis type strain (B1(T)).</title>
        <authorList>
            <person name="Huntemann M."/>
            <person name="Teshima H."/>
            <person name="Lapidus A."/>
            <person name="Nolan M."/>
            <person name="Lucas S."/>
            <person name="Hammon N."/>
            <person name="Deshpande S."/>
            <person name="Cheng J.F."/>
            <person name="Tapia R."/>
            <person name="Goodwin L.A."/>
            <person name="Pitluck S."/>
            <person name="Liolios K."/>
            <person name="Pagani I."/>
            <person name="Ivanova N."/>
            <person name="Mavromatis K."/>
            <person name="Mikhailova N."/>
            <person name="Pati A."/>
            <person name="Chen A."/>
            <person name="Palaniappan K."/>
            <person name="Land M."/>
            <person name="Hauser L."/>
            <person name="Pan C."/>
            <person name="Brambilla E.M."/>
            <person name="Rohde M."/>
            <person name="Spring S."/>
            <person name="Goker M."/>
            <person name="Detter J.C."/>
            <person name="Bristow J."/>
            <person name="Eisen J.A."/>
            <person name="Markowitz V."/>
            <person name="Hugenholtz P."/>
            <person name="Kyrpides N.C."/>
            <person name="Klenk H.P."/>
            <person name="Woyke T."/>
        </authorList>
    </citation>
    <scope>NUCLEOTIDE SEQUENCE [LARGE SCALE GENOMIC DNA]</scope>
    <source>
        <strain evidence="2">DSM 13258 / LMG 19739 / B1</strain>
    </source>
</reference>
<sequence length="280" mass="30252">MKRIKLLWLALILVSILSGCDSEEEAQVLQERDTAGVLIDISGSGSVQGIPLTPENLENSIVDFSVNTIEMNVEKVSGIETDISKFEIVKRFNGGAEISVGSFESVPFTFSLTSLNEFIEETGVSAEELRIGDVFTFTVKVHQNDGDVYQYSNQSFNLTVNCFADLSGAYTVSNSVCGAGSTGTIPTINISQTPDGNWYLETADGGLLQYCTSNTALVNDGTISVVCGEVLPTSNLAFCPDYGIGCITGGTWDQENGILELKLNDDFFENGEYTATYIRQ</sequence>
<name>G2PKV6_ALLRU</name>